<dbReference type="InterPro" id="IPR018376">
    <property type="entry name" value="Enoyl-CoA_hyd/isom_CS"/>
</dbReference>
<protein>
    <submittedName>
        <fullName evidence="2">Putative enoyl-CoA hydratase echA8</fullName>
        <ecNumber evidence="2">4.2.1.17</ecNumber>
    </submittedName>
</protein>
<proteinExistence type="inferred from homology"/>
<dbReference type="PROSITE" id="PS00166">
    <property type="entry name" value="ENOYL_COA_HYDRATASE"/>
    <property type="match status" value="1"/>
</dbReference>
<dbReference type="Proteomes" id="UP000475265">
    <property type="component" value="Unassembled WGS sequence"/>
</dbReference>
<dbReference type="GO" id="GO:0004300">
    <property type="term" value="F:enoyl-CoA hydratase activity"/>
    <property type="evidence" value="ECO:0007669"/>
    <property type="project" value="UniProtKB-EC"/>
</dbReference>
<sequence length="286" mass="31648">MQPSTISIARLTPKVCKIKFSNPPTNLIVPETVTRLHEVVKELSEDENVQVVIFSSSVSGYFFNHFDLDEAGKFPMLPEVEGMPMWVDLVVRLSKAPFISIASIRGRTRGGGNELALACDLRYASREHGVFGQPEVGVGILPGGGCSERLPRLIGRDRGLEAILSSDDYDADLAERYGWVTRSIPDEELDRFVGSMVSRLASFDKSALVAAKAQVSRATLPPDADLLAAYGEYVESLTWPGFQARLPQLRQRIVEKGIEEVEARMGYYIGLTNQPPLIWRSLLLQP</sequence>
<dbReference type="InterPro" id="IPR029045">
    <property type="entry name" value="ClpP/crotonase-like_dom_sf"/>
</dbReference>
<comment type="caution">
    <text evidence="2">The sequence shown here is derived from an EMBL/GenBank/DDBJ whole genome shotgun (WGS) entry which is preliminary data.</text>
</comment>
<comment type="similarity">
    <text evidence="1">Belongs to the enoyl-CoA hydratase/isomerase family.</text>
</comment>
<accession>A0A6L5C2N1</accession>
<dbReference type="PANTHER" id="PTHR43459">
    <property type="entry name" value="ENOYL-COA HYDRATASE"/>
    <property type="match status" value="1"/>
</dbReference>
<evidence type="ECO:0000256" key="1">
    <source>
        <dbReference type="RuleBase" id="RU003707"/>
    </source>
</evidence>
<evidence type="ECO:0000313" key="3">
    <source>
        <dbReference type="Proteomes" id="UP000475265"/>
    </source>
</evidence>
<dbReference type="AlphaFoldDB" id="A0A6L5C2N1"/>
<dbReference type="Pfam" id="PF00378">
    <property type="entry name" value="ECH_1"/>
    <property type="match status" value="1"/>
</dbReference>
<dbReference type="EC" id="4.2.1.17" evidence="2"/>
<dbReference type="InterPro" id="IPR001753">
    <property type="entry name" value="Enoyl-CoA_hydra/iso"/>
</dbReference>
<gene>
    <name evidence="2" type="ORF">FX983_02850</name>
</gene>
<dbReference type="Gene3D" id="3.90.226.10">
    <property type="entry name" value="2-enoyl-CoA Hydratase, Chain A, domain 1"/>
    <property type="match status" value="1"/>
</dbReference>
<dbReference type="SUPFAM" id="SSF52096">
    <property type="entry name" value="ClpP/crotonase"/>
    <property type="match status" value="1"/>
</dbReference>
<evidence type="ECO:0000313" key="2">
    <source>
        <dbReference type="EMBL" id="KAF2394868.1"/>
    </source>
</evidence>
<organism evidence="2 3">
    <name type="scientific">Pseudomonas frederiksbergensis</name>
    <dbReference type="NCBI Taxonomy" id="104087"/>
    <lineage>
        <taxon>Bacteria</taxon>
        <taxon>Pseudomonadati</taxon>
        <taxon>Pseudomonadota</taxon>
        <taxon>Gammaproteobacteria</taxon>
        <taxon>Pseudomonadales</taxon>
        <taxon>Pseudomonadaceae</taxon>
        <taxon>Pseudomonas</taxon>
    </lineage>
</organism>
<dbReference type="PANTHER" id="PTHR43459:SF1">
    <property type="entry name" value="EG:BACN32G11.4 PROTEIN"/>
    <property type="match status" value="1"/>
</dbReference>
<dbReference type="EMBL" id="JAAAXX010000001">
    <property type="protein sequence ID" value="KAF2394868.1"/>
    <property type="molecule type" value="Genomic_DNA"/>
</dbReference>
<dbReference type="CDD" id="cd06558">
    <property type="entry name" value="crotonase-like"/>
    <property type="match status" value="1"/>
</dbReference>
<keyword evidence="2" id="KW-0456">Lyase</keyword>
<reference evidence="2 3" key="1">
    <citation type="submission" date="2019-12" db="EMBL/GenBank/DDBJ databases">
        <title>Endophytic bacteria associated with Panax ginseng seedlings.</title>
        <authorList>
            <person name="Park J.M."/>
            <person name="Shin R."/>
            <person name="Jo S.H."/>
        </authorList>
    </citation>
    <scope>NUCLEOTIDE SEQUENCE [LARGE SCALE GENOMIC DNA]</scope>
    <source>
        <strain evidence="2 3">PgKB32</strain>
    </source>
</reference>
<name>A0A6L5C2N1_9PSED</name>